<reference evidence="2 3" key="1">
    <citation type="submission" date="2016-10" db="EMBL/GenBank/DDBJ databases">
        <authorList>
            <person name="de Groot N.N."/>
        </authorList>
    </citation>
    <scope>NUCLEOTIDE SEQUENCE [LARGE SCALE GENOMIC DNA]</scope>
    <source>
        <strain evidence="2 3">CGMCC 4.7037</strain>
    </source>
</reference>
<feature type="transmembrane region" description="Helical" evidence="1">
    <location>
        <begin position="169"/>
        <end position="190"/>
    </location>
</feature>
<dbReference type="RefSeq" id="WP_103954481.1">
    <property type="nucleotide sequence ID" value="NZ_FNVT01000001.1"/>
</dbReference>
<name>A0A1H5VXT0_9ACTN</name>
<accession>A0A1H5VXT0</accession>
<evidence type="ECO:0000256" key="1">
    <source>
        <dbReference type="SAM" id="Phobius"/>
    </source>
</evidence>
<feature type="transmembrane region" description="Helical" evidence="1">
    <location>
        <begin position="49"/>
        <end position="82"/>
    </location>
</feature>
<protein>
    <submittedName>
        <fullName evidence="2">Uncharacterized protein</fullName>
    </submittedName>
</protein>
<dbReference type="OrthoDB" id="2988755at2"/>
<feature type="transmembrane region" description="Helical" evidence="1">
    <location>
        <begin position="20"/>
        <end position="37"/>
    </location>
</feature>
<evidence type="ECO:0000313" key="3">
    <source>
        <dbReference type="Proteomes" id="UP000236732"/>
    </source>
</evidence>
<keyword evidence="1" id="KW-1133">Transmembrane helix</keyword>
<dbReference type="Proteomes" id="UP000236732">
    <property type="component" value="Unassembled WGS sequence"/>
</dbReference>
<evidence type="ECO:0000313" key="2">
    <source>
        <dbReference type="EMBL" id="SEF91367.1"/>
    </source>
</evidence>
<keyword evidence="1" id="KW-0472">Membrane</keyword>
<dbReference type="EMBL" id="FNVT01000001">
    <property type="protein sequence ID" value="SEF91367.1"/>
    <property type="molecule type" value="Genomic_DNA"/>
</dbReference>
<keyword evidence="3" id="KW-1185">Reference proteome</keyword>
<feature type="transmembrane region" description="Helical" evidence="1">
    <location>
        <begin position="88"/>
        <end position="106"/>
    </location>
</feature>
<sequence length="191" mass="19988">MTDITSPPRSPATRALTFLAHRWPTALGLLAMVFSVLDEDDGRGQAVIVFLAALIYLATAVVGRPGTVWILFGVSVVGVTVLRLFEAALWPALVACGVTALAMALVSDLPRRPRLDAVQIPAMLVFGAAAVLALSLSPTLGTLLVAAALIGHGTLDVIVWRARQVVARSLAEFCAALDLTLGLALIILTLT</sequence>
<gene>
    <name evidence="2" type="ORF">SAMN05444920_1011003</name>
</gene>
<proteinExistence type="predicted"/>
<dbReference type="AlphaFoldDB" id="A0A1H5VXT0"/>
<organism evidence="2 3">
    <name type="scientific">Nonomuraea solani</name>
    <dbReference type="NCBI Taxonomy" id="1144553"/>
    <lineage>
        <taxon>Bacteria</taxon>
        <taxon>Bacillati</taxon>
        <taxon>Actinomycetota</taxon>
        <taxon>Actinomycetes</taxon>
        <taxon>Streptosporangiales</taxon>
        <taxon>Streptosporangiaceae</taxon>
        <taxon>Nonomuraea</taxon>
    </lineage>
</organism>
<keyword evidence="1" id="KW-0812">Transmembrane</keyword>